<evidence type="ECO:0000256" key="2">
    <source>
        <dbReference type="ARBA" id="ARBA00022723"/>
    </source>
</evidence>
<feature type="domain" description="HpcH/HpaI aldolase/citrate lyase" evidence="4">
    <location>
        <begin position="21"/>
        <end position="242"/>
    </location>
</feature>
<reference evidence="5 6" key="1">
    <citation type="submission" date="2017-02" db="EMBL/GenBank/DDBJ databases">
        <authorList>
            <person name="Peterson S.W."/>
        </authorList>
    </citation>
    <scope>NUCLEOTIDE SEQUENCE [LARGE SCALE GENOMIC DNA]</scope>
    <source>
        <strain evidence="5 6">USBA 369</strain>
    </source>
</reference>
<evidence type="ECO:0000256" key="1">
    <source>
        <dbReference type="ARBA" id="ARBA00005568"/>
    </source>
</evidence>
<keyword evidence="6" id="KW-1185">Reference proteome</keyword>
<keyword evidence="3" id="KW-0456">Lyase</keyword>
<dbReference type="Pfam" id="PF03328">
    <property type="entry name" value="HpcH_HpaI"/>
    <property type="match status" value="1"/>
</dbReference>
<dbReference type="RefSeq" id="WP_078710386.1">
    <property type="nucleotide sequence ID" value="NZ_FUXL01000024.1"/>
</dbReference>
<evidence type="ECO:0000259" key="4">
    <source>
        <dbReference type="Pfam" id="PF03328"/>
    </source>
</evidence>
<dbReference type="InterPro" id="IPR005000">
    <property type="entry name" value="Aldolase/citrate-lyase_domain"/>
</dbReference>
<evidence type="ECO:0000256" key="3">
    <source>
        <dbReference type="ARBA" id="ARBA00023239"/>
    </source>
</evidence>
<dbReference type="InterPro" id="IPR040442">
    <property type="entry name" value="Pyrv_kinase-like_dom_sf"/>
</dbReference>
<dbReference type="Proteomes" id="UP000190135">
    <property type="component" value="Unassembled WGS sequence"/>
</dbReference>
<dbReference type="InterPro" id="IPR050251">
    <property type="entry name" value="HpcH-HpaI_aldolase"/>
</dbReference>
<accession>A0A1T4TCJ0</accession>
<dbReference type="PANTHER" id="PTHR30502">
    <property type="entry name" value="2-KETO-3-DEOXY-L-RHAMNONATE ALDOLASE"/>
    <property type="match status" value="1"/>
</dbReference>
<dbReference type="GO" id="GO:0016832">
    <property type="term" value="F:aldehyde-lyase activity"/>
    <property type="evidence" value="ECO:0007669"/>
    <property type="project" value="TreeGrafter"/>
</dbReference>
<keyword evidence="2" id="KW-0479">Metal-binding</keyword>
<dbReference type="OrthoDB" id="9802624at2"/>
<organism evidence="5 6">
    <name type="scientific">Consotaella salsifontis</name>
    <dbReference type="NCBI Taxonomy" id="1365950"/>
    <lineage>
        <taxon>Bacteria</taxon>
        <taxon>Pseudomonadati</taxon>
        <taxon>Pseudomonadota</taxon>
        <taxon>Alphaproteobacteria</taxon>
        <taxon>Hyphomicrobiales</taxon>
        <taxon>Aurantimonadaceae</taxon>
        <taxon>Consotaella</taxon>
    </lineage>
</organism>
<comment type="similarity">
    <text evidence="1">Belongs to the HpcH/HpaI aldolase family.</text>
</comment>
<dbReference type="PANTHER" id="PTHR30502:SF0">
    <property type="entry name" value="PHOSPHOENOLPYRUVATE CARBOXYLASE FAMILY PROTEIN"/>
    <property type="match status" value="1"/>
</dbReference>
<dbReference type="GO" id="GO:0005737">
    <property type="term" value="C:cytoplasm"/>
    <property type="evidence" value="ECO:0007669"/>
    <property type="project" value="TreeGrafter"/>
</dbReference>
<dbReference type="STRING" id="1365950.SAMN05428963_12412"/>
<gene>
    <name evidence="5" type="ORF">SAMN05428963_12412</name>
</gene>
<sequence length="264" mass="27481">MSRSNLDDFRARFRSGEKLFGTFLKTPTTHASEILGSVGFDFAVIDEEHAPFNRETTDQVLLACRASSIAGIVRVQGSEAHHILSVLDCGATGVLVPHVDSEAKAKAVVDVCRYATGARGFSNTTRAGTYGRATIAEHVAAQDASVTVIAMIEDPQAIDVIDRILAVDGIDGVFIGRGDLTVAYRQFDGGSTAVADATDKVLAAASHAGKPACVLAGSLDDAAALAAKGASAFILSSDQGLMRLAAIKTLADFTQRVAQSGDGR</sequence>
<dbReference type="InterPro" id="IPR015813">
    <property type="entry name" value="Pyrv/PenolPyrv_kinase-like_dom"/>
</dbReference>
<dbReference type="GO" id="GO:0046872">
    <property type="term" value="F:metal ion binding"/>
    <property type="evidence" value="ECO:0007669"/>
    <property type="project" value="UniProtKB-KW"/>
</dbReference>
<dbReference type="AlphaFoldDB" id="A0A1T4TCJ0"/>
<name>A0A1T4TCJ0_9HYPH</name>
<dbReference type="EMBL" id="FUXL01000024">
    <property type="protein sequence ID" value="SKA38051.1"/>
    <property type="molecule type" value="Genomic_DNA"/>
</dbReference>
<evidence type="ECO:0000313" key="6">
    <source>
        <dbReference type="Proteomes" id="UP000190135"/>
    </source>
</evidence>
<dbReference type="Gene3D" id="3.20.20.60">
    <property type="entry name" value="Phosphoenolpyruvate-binding domains"/>
    <property type="match status" value="1"/>
</dbReference>
<proteinExistence type="inferred from homology"/>
<protein>
    <submittedName>
        <fullName evidence="5">2-keto-3-deoxy-L-rhamnonate aldolase RhmA</fullName>
    </submittedName>
</protein>
<evidence type="ECO:0000313" key="5">
    <source>
        <dbReference type="EMBL" id="SKA38051.1"/>
    </source>
</evidence>
<dbReference type="SUPFAM" id="SSF51621">
    <property type="entry name" value="Phosphoenolpyruvate/pyruvate domain"/>
    <property type="match status" value="1"/>
</dbReference>